<proteinExistence type="predicted"/>
<name>A0AA38TIK9_9ASTR</name>
<feature type="region of interest" description="Disordered" evidence="1">
    <location>
        <begin position="1"/>
        <end position="34"/>
    </location>
</feature>
<evidence type="ECO:0000313" key="4">
    <source>
        <dbReference type="Proteomes" id="UP001172457"/>
    </source>
</evidence>
<evidence type="ECO:0000256" key="1">
    <source>
        <dbReference type="SAM" id="MobiDB-lite"/>
    </source>
</evidence>
<gene>
    <name evidence="3" type="ORF">OSB04_006788</name>
</gene>
<dbReference type="AlphaFoldDB" id="A0AA38TIK9"/>
<reference evidence="3" key="1">
    <citation type="submission" date="2023-03" db="EMBL/GenBank/DDBJ databases">
        <title>Chromosome-scale reference genome and RAD-based genetic map of yellow starthistle (Centaurea solstitialis) reveal putative structural variation and QTLs associated with invader traits.</title>
        <authorList>
            <person name="Reatini B."/>
            <person name="Cang F.A."/>
            <person name="Jiang Q."/>
            <person name="Mckibben M.T.W."/>
            <person name="Barker M.S."/>
            <person name="Rieseberg L.H."/>
            <person name="Dlugosch K.M."/>
        </authorList>
    </citation>
    <scope>NUCLEOTIDE SEQUENCE</scope>
    <source>
        <strain evidence="3">CAN-66</strain>
        <tissue evidence="3">Leaf</tissue>
    </source>
</reference>
<dbReference type="Proteomes" id="UP001172457">
    <property type="component" value="Chromosome 2"/>
</dbReference>
<comment type="caution">
    <text evidence="3">The sequence shown here is derived from an EMBL/GenBank/DDBJ whole genome shotgun (WGS) entry which is preliminary data.</text>
</comment>
<feature type="domain" description="Retrovirus-related Pol polyprotein from transposon TNT 1-94-like beta-barrel" evidence="2">
    <location>
        <begin position="43"/>
        <end position="116"/>
    </location>
</feature>
<dbReference type="EMBL" id="JARYMX010000002">
    <property type="protein sequence ID" value="KAJ9561628.1"/>
    <property type="molecule type" value="Genomic_DNA"/>
</dbReference>
<organism evidence="3 4">
    <name type="scientific">Centaurea solstitialis</name>
    <name type="common">yellow star-thistle</name>
    <dbReference type="NCBI Taxonomy" id="347529"/>
    <lineage>
        <taxon>Eukaryota</taxon>
        <taxon>Viridiplantae</taxon>
        <taxon>Streptophyta</taxon>
        <taxon>Embryophyta</taxon>
        <taxon>Tracheophyta</taxon>
        <taxon>Spermatophyta</taxon>
        <taxon>Magnoliopsida</taxon>
        <taxon>eudicotyledons</taxon>
        <taxon>Gunneridae</taxon>
        <taxon>Pentapetalae</taxon>
        <taxon>asterids</taxon>
        <taxon>campanulids</taxon>
        <taxon>Asterales</taxon>
        <taxon>Asteraceae</taxon>
        <taxon>Carduoideae</taxon>
        <taxon>Cardueae</taxon>
        <taxon>Centaureinae</taxon>
        <taxon>Centaurea</taxon>
    </lineage>
</organism>
<dbReference type="InterPro" id="IPR054722">
    <property type="entry name" value="PolX-like_BBD"/>
</dbReference>
<accession>A0AA38TIK9</accession>
<evidence type="ECO:0000313" key="3">
    <source>
        <dbReference type="EMBL" id="KAJ9561628.1"/>
    </source>
</evidence>
<keyword evidence="4" id="KW-1185">Reference proteome</keyword>
<dbReference type="Pfam" id="PF22936">
    <property type="entry name" value="Pol_BBD"/>
    <property type="match status" value="1"/>
</dbReference>
<sequence>MLRGSGSSKDKLLTKPENASMENEPNFAEPEIAPCNPNKDEFFNDSGYSRHLSGNRGLLSSFQEKKGCSMTFGDNRKGKVKGYGIIVKGDIDINKVAYVDRLKHNLLSVSQLCDNGLDVNVNRRYRAMLKEDTYTHSSCMPTEEDIYTS</sequence>
<protein>
    <recommendedName>
        <fullName evidence="2">Retrovirus-related Pol polyprotein from transposon TNT 1-94-like beta-barrel domain-containing protein</fullName>
    </recommendedName>
</protein>
<evidence type="ECO:0000259" key="2">
    <source>
        <dbReference type="Pfam" id="PF22936"/>
    </source>
</evidence>